<feature type="modified residue" description="N6-(pyridoxal phosphate)lysine" evidence="9 10">
    <location>
        <position position="35"/>
    </location>
</feature>
<dbReference type="FunFam" id="2.40.37.10:FF:000002">
    <property type="entry name" value="Alanine racemase"/>
    <property type="match status" value="1"/>
</dbReference>
<dbReference type="InterPro" id="IPR029066">
    <property type="entry name" value="PLP-binding_barrel"/>
</dbReference>
<keyword evidence="7 9" id="KW-0413">Isomerase</keyword>
<comment type="caution">
    <text evidence="13">The sequence shown here is derived from an EMBL/GenBank/DDBJ whole genome shotgun (WGS) entry which is preliminary data.</text>
</comment>
<dbReference type="SMART" id="SM01005">
    <property type="entry name" value="Ala_racemase_C"/>
    <property type="match status" value="1"/>
</dbReference>
<evidence type="ECO:0000256" key="11">
    <source>
        <dbReference type="PIRSR" id="PIRSR600821-52"/>
    </source>
</evidence>
<dbReference type="EC" id="5.1.1.1" evidence="5 9"/>
<evidence type="ECO:0000256" key="8">
    <source>
        <dbReference type="ARBA" id="ARBA00037912"/>
    </source>
</evidence>
<dbReference type="InterPro" id="IPR001608">
    <property type="entry name" value="Ala_racemase_N"/>
</dbReference>
<evidence type="ECO:0000313" key="13">
    <source>
        <dbReference type="EMBL" id="CAA9892325.1"/>
    </source>
</evidence>
<dbReference type="RefSeq" id="WP_174627111.1">
    <property type="nucleotide sequence ID" value="NZ_CADCXN010000097.1"/>
</dbReference>
<comment type="pathway">
    <text evidence="8 9">Amino-acid biosynthesis; D-alanine biosynthesis; D-alanine from L-alanine: step 1/1.</text>
</comment>
<dbReference type="SUPFAM" id="SSF50621">
    <property type="entry name" value="Alanine racemase C-terminal domain-like"/>
    <property type="match status" value="1"/>
</dbReference>
<dbReference type="Pfam" id="PF00842">
    <property type="entry name" value="Ala_racemase_C"/>
    <property type="match status" value="1"/>
</dbReference>
<evidence type="ECO:0000256" key="7">
    <source>
        <dbReference type="ARBA" id="ARBA00023235"/>
    </source>
</evidence>
<dbReference type="GO" id="GO:0005829">
    <property type="term" value="C:cytosol"/>
    <property type="evidence" value="ECO:0007669"/>
    <property type="project" value="TreeGrafter"/>
</dbReference>
<dbReference type="NCBIfam" id="TIGR00492">
    <property type="entry name" value="alr"/>
    <property type="match status" value="1"/>
</dbReference>
<dbReference type="GO" id="GO:0008784">
    <property type="term" value="F:alanine racemase activity"/>
    <property type="evidence" value="ECO:0007669"/>
    <property type="project" value="UniProtKB-UniRule"/>
</dbReference>
<keyword evidence="6 9" id="KW-0663">Pyridoxal phosphate</keyword>
<accession>A0A8S0WC93</accession>
<dbReference type="PROSITE" id="PS00395">
    <property type="entry name" value="ALANINE_RACEMASE"/>
    <property type="match status" value="1"/>
</dbReference>
<dbReference type="GO" id="GO:0030632">
    <property type="term" value="P:D-alanine biosynthetic process"/>
    <property type="evidence" value="ECO:0007669"/>
    <property type="project" value="UniProtKB-UniRule"/>
</dbReference>
<dbReference type="Pfam" id="PF01168">
    <property type="entry name" value="Ala_racemase_N"/>
    <property type="match status" value="1"/>
</dbReference>
<keyword evidence="14" id="KW-1185">Reference proteome</keyword>
<evidence type="ECO:0000259" key="12">
    <source>
        <dbReference type="SMART" id="SM01005"/>
    </source>
</evidence>
<comment type="function">
    <text evidence="9">Catalyzes the interconversion of L-alanine and D-alanine. May also act on other amino acids.</text>
</comment>
<dbReference type="InterPro" id="IPR011079">
    <property type="entry name" value="Ala_racemase_C"/>
</dbReference>
<feature type="domain" description="Alanine racemase C-terminal" evidence="12">
    <location>
        <begin position="240"/>
        <end position="364"/>
    </location>
</feature>
<dbReference type="InterPro" id="IPR000821">
    <property type="entry name" value="Ala_racemase"/>
</dbReference>
<evidence type="ECO:0000256" key="2">
    <source>
        <dbReference type="ARBA" id="ARBA00001933"/>
    </source>
</evidence>
<proteinExistence type="inferred from homology"/>
<feature type="active site" description="Proton acceptor; specific for L-alanine" evidence="9">
    <location>
        <position position="261"/>
    </location>
</feature>
<dbReference type="CDD" id="cd06827">
    <property type="entry name" value="PLPDE_III_AR_proteobact"/>
    <property type="match status" value="1"/>
</dbReference>
<comment type="similarity">
    <text evidence="4 9">Belongs to the alanine racemase family.</text>
</comment>
<comment type="cofactor">
    <cofactor evidence="2 9 10">
        <name>pyridoxal 5'-phosphate</name>
        <dbReference type="ChEBI" id="CHEBI:597326"/>
    </cofactor>
</comment>
<evidence type="ECO:0000256" key="3">
    <source>
        <dbReference type="ARBA" id="ARBA00004752"/>
    </source>
</evidence>
<dbReference type="PANTHER" id="PTHR30511:SF4">
    <property type="entry name" value="ALANINE RACEMASE, BIOSYNTHETIC"/>
    <property type="match status" value="1"/>
</dbReference>
<dbReference type="PANTHER" id="PTHR30511">
    <property type="entry name" value="ALANINE RACEMASE"/>
    <property type="match status" value="1"/>
</dbReference>
<evidence type="ECO:0000256" key="5">
    <source>
        <dbReference type="ARBA" id="ARBA00013089"/>
    </source>
</evidence>
<dbReference type="GO" id="GO:0030170">
    <property type="term" value="F:pyridoxal phosphate binding"/>
    <property type="evidence" value="ECO:0007669"/>
    <property type="project" value="UniProtKB-UniRule"/>
</dbReference>
<dbReference type="PRINTS" id="PR00992">
    <property type="entry name" value="ALARACEMASE"/>
</dbReference>
<dbReference type="EMBL" id="CADCXN010000097">
    <property type="protein sequence ID" value="CAA9892325.1"/>
    <property type="molecule type" value="Genomic_DNA"/>
</dbReference>
<reference evidence="13 14" key="1">
    <citation type="submission" date="2020-02" db="EMBL/GenBank/DDBJ databases">
        <authorList>
            <person name="Hogendoorn C."/>
        </authorList>
    </citation>
    <scope>NUCLEOTIDE SEQUENCE [LARGE SCALE GENOMIC DNA]</scope>
    <source>
        <strain evidence="13">METHB21</strain>
    </source>
</reference>
<gene>
    <name evidence="13" type="primary">alr</name>
    <name evidence="13" type="ORF">METHB2_650013</name>
</gene>
<dbReference type="AlphaFoldDB" id="A0A8S0WC93"/>
<evidence type="ECO:0000256" key="6">
    <source>
        <dbReference type="ARBA" id="ARBA00022898"/>
    </source>
</evidence>
<dbReference type="HAMAP" id="MF_01201">
    <property type="entry name" value="Ala_racemase"/>
    <property type="match status" value="1"/>
</dbReference>
<dbReference type="InterPro" id="IPR020622">
    <property type="entry name" value="Ala_racemase_pyridoxalP-BS"/>
</dbReference>
<dbReference type="Gene3D" id="3.20.20.10">
    <property type="entry name" value="Alanine racemase"/>
    <property type="match status" value="1"/>
</dbReference>
<dbReference type="Proteomes" id="UP000494216">
    <property type="component" value="Unassembled WGS sequence"/>
</dbReference>
<dbReference type="InterPro" id="IPR009006">
    <property type="entry name" value="Ala_racemase/Decarboxylase_C"/>
</dbReference>
<protein>
    <recommendedName>
        <fullName evidence="5 9">Alanine racemase</fullName>
        <ecNumber evidence="5 9">5.1.1.1</ecNumber>
    </recommendedName>
</protein>
<evidence type="ECO:0000256" key="1">
    <source>
        <dbReference type="ARBA" id="ARBA00000316"/>
    </source>
</evidence>
<comment type="pathway">
    <text evidence="3">Cell wall biogenesis; peptidoglycan biosynthesis.</text>
</comment>
<feature type="active site" description="Proton acceptor; specific for D-alanine" evidence="9">
    <location>
        <position position="35"/>
    </location>
</feature>
<dbReference type="Gene3D" id="2.40.37.10">
    <property type="entry name" value="Lyase, Ornithine Decarboxylase, Chain A, domain 1"/>
    <property type="match status" value="1"/>
</dbReference>
<evidence type="ECO:0000256" key="10">
    <source>
        <dbReference type="PIRSR" id="PIRSR600821-50"/>
    </source>
</evidence>
<dbReference type="SUPFAM" id="SSF51419">
    <property type="entry name" value="PLP-binding barrel"/>
    <property type="match status" value="1"/>
</dbReference>
<comment type="catalytic activity">
    <reaction evidence="1 9">
        <text>L-alanine = D-alanine</text>
        <dbReference type="Rhea" id="RHEA:20249"/>
        <dbReference type="ChEBI" id="CHEBI:57416"/>
        <dbReference type="ChEBI" id="CHEBI:57972"/>
        <dbReference type="EC" id="5.1.1.1"/>
    </reaction>
</comment>
<feature type="binding site" evidence="9 11">
    <location>
        <position position="309"/>
    </location>
    <ligand>
        <name>substrate</name>
    </ligand>
</feature>
<evidence type="ECO:0000256" key="4">
    <source>
        <dbReference type="ARBA" id="ARBA00007880"/>
    </source>
</evidence>
<sequence>MTPAAYAVLNLEAVRHNAQKVRYCAPDAKIMAVIKANGYGHGLLRIAEALQNADAFAVARVDEGIRLRKAGLKNRIAVLEGFSCADELDELLHYQLDAVVHSFTQLEIFEARPVPYRINEQEKIAVWLKLDTGMNRLGFKAKDFSIAYQRLNKCSLIKQSISLMTHLANADDKTDDCTLKQISLFNDTVTLFPGQRSIANSAGILGWKESLTDWVRPGVMLYGISPFPNTSGAQLGLKPIMGLHSRLIAVKPIETGDKVGYGGSWTCAKATTLGIVAIGYGDGYPRYAKPGTPVLVNGKRAPLVGRVSMDMITVDLATQPSAKPGDPVTLWGEGLAVEEIARCADTIPYTLVCGITSRVQIVEEVALLQEQKVS</sequence>
<organism evidence="13 14">
    <name type="scientific">Candidatus Methylobacter favarea</name>
    <dbReference type="NCBI Taxonomy" id="2707345"/>
    <lineage>
        <taxon>Bacteria</taxon>
        <taxon>Pseudomonadati</taxon>
        <taxon>Pseudomonadota</taxon>
        <taxon>Gammaproteobacteria</taxon>
        <taxon>Methylococcales</taxon>
        <taxon>Methylococcaceae</taxon>
        <taxon>Methylobacter</taxon>
    </lineage>
</organism>
<dbReference type="FunFam" id="3.20.20.10:FF:000002">
    <property type="entry name" value="Alanine racemase"/>
    <property type="match status" value="1"/>
</dbReference>
<feature type="binding site" evidence="9 11">
    <location>
        <position position="136"/>
    </location>
    <ligand>
        <name>substrate</name>
    </ligand>
</feature>
<evidence type="ECO:0000313" key="14">
    <source>
        <dbReference type="Proteomes" id="UP000494216"/>
    </source>
</evidence>
<name>A0A8S0WC93_9GAMM</name>
<evidence type="ECO:0000256" key="9">
    <source>
        <dbReference type="HAMAP-Rule" id="MF_01201"/>
    </source>
</evidence>